<evidence type="ECO:0000313" key="3">
    <source>
        <dbReference type="Proteomes" id="UP001597533"/>
    </source>
</evidence>
<protein>
    <submittedName>
        <fullName evidence="2">DUF6090 family protein</fullName>
    </submittedName>
</protein>
<dbReference type="Pfam" id="PF19578">
    <property type="entry name" value="DUF6090"/>
    <property type="match status" value="1"/>
</dbReference>
<gene>
    <name evidence="2" type="ORF">ACFS5M_02240</name>
</gene>
<dbReference type="InterPro" id="IPR045749">
    <property type="entry name" value="DUF6090"/>
</dbReference>
<sequence length="251" mass="29751">MIKLFNKIRKQLLNENKTGRYFKYAIGEIFLVMIGILLALQVNNWNTNRELKKEEAKVLKSLHQEFSENRVRFNDIYKLQLYRKKSINDLMTNNVKELTFDSLRTLMGGVTQQWTYDPFQSIYKSVINSGKIELITNDVLKKELSEFQDLLNDYKEEELNANGFAAANLYTFIIDNLKMDFNLIFNNSEINEDEKTFYKNDLIKLLESDKFENLLIYVYSYMKDIFTEGPVLKEKMVSIINLLEKEIEKHN</sequence>
<keyword evidence="1" id="KW-0472">Membrane</keyword>
<proteinExistence type="predicted"/>
<comment type="caution">
    <text evidence="2">The sequence shown here is derived from an EMBL/GenBank/DDBJ whole genome shotgun (WGS) entry which is preliminary data.</text>
</comment>
<name>A0ABW5WKT3_9FLAO</name>
<organism evidence="2 3">
    <name type="scientific">Lacinutrix iliipiscaria</name>
    <dbReference type="NCBI Taxonomy" id="1230532"/>
    <lineage>
        <taxon>Bacteria</taxon>
        <taxon>Pseudomonadati</taxon>
        <taxon>Bacteroidota</taxon>
        <taxon>Flavobacteriia</taxon>
        <taxon>Flavobacteriales</taxon>
        <taxon>Flavobacteriaceae</taxon>
        <taxon>Lacinutrix</taxon>
    </lineage>
</organism>
<evidence type="ECO:0000313" key="2">
    <source>
        <dbReference type="EMBL" id="MFD2822470.1"/>
    </source>
</evidence>
<dbReference type="Proteomes" id="UP001597533">
    <property type="component" value="Unassembled WGS sequence"/>
</dbReference>
<keyword evidence="1" id="KW-0812">Transmembrane</keyword>
<feature type="transmembrane region" description="Helical" evidence="1">
    <location>
        <begin position="21"/>
        <end position="40"/>
    </location>
</feature>
<keyword evidence="1" id="KW-1133">Transmembrane helix</keyword>
<evidence type="ECO:0000256" key="1">
    <source>
        <dbReference type="SAM" id="Phobius"/>
    </source>
</evidence>
<dbReference type="RefSeq" id="WP_183485191.1">
    <property type="nucleotide sequence ID" value="NZ_JBHUOV010000001.1"/>
</dbReference>
<dbReference type="EMBL" id="JBHUOV010000001">
    <property type="protein sequence ID" value="MFD2822470.1"/>
    <property type="molecule type" value="Genomic_DNA"/>
</dbReference>
<reference evidence="3" key="1">
    <citation type="journal article" date="2019" name="Int. J. Syst. Evol. Microbiol.">
        <title>The Global Catalogue of Microorganisms (GCM) 10K type strain sequencing project: providing services to taxonomists for standard genome sequencing and annotation.</title>
        <authorList>
            <consortium name="The Broad Institute Genomics Platform"/>
            <consortium name="The Broad Institute Genome Sequencing Center for Infectious Disease"/>
            <person name="Wu L."/>
            <person name="Ma J."/>
        </authorList>
    </citation>
    <scope>NUCLEOTIDE SEQUENCE [LARGE SCALE GENOMIC DNA]</scope>
    <source>
        <strain evidence="3">KCTC 32141</strain>
    </source>
</reference>
<accession>A0ABW5WKT3</accession>
<keyword evidence="3" id="KW-1185">Reference proteome</keyword>